<protein>
    <submittedName>
        <fullName evidence="2">Uncharacterized protein</fullName>
    </submittedName>
</protein>
<reference evidence="2" key="1">
    <citation type="submission" date="2023-07" db="EMBL/GenBank/DDBJ databases">
        <authorList>
            <person name="Stuckert A."/>
        </authorList>
    </citation>
    <scope>NUCLEOTIDE SEQUENCE</scope>
</reference>
<keyword evidence="1" id="KW-0812">Transmembrane</keyword>
<proteinExistence type="predicted"/>
<organism evidence="2 3">
    <name type="scientific">Ranitomeya imitator</name>
    <name type="common">mimic poison frog</name>
    <dbReference type="NCBI Taxonomy" id="111125"/>
    <lineage>
        <taxon>Eukaryota</taxon>
        <taxon>Metazoa</taxon>
        <taxon>Chordata</taxon>
        <taxon>Craniata</taxon>
        <taxon>Vertebrata</taxon>
        <taxon>Euteleostomi</taxon>
        <taxon>Amphibia</taxon>
        <taxon>Batrachia</taxon>
        <taxon>Anura</taxon>
        <taxon>Neobatrachia</taxon>
        <taxon>Hyloidea</taxon>
        <taxon>Dendrobatidae</taxon>
        <taxon>Dendrobatinae</taxon>
        <taxon>Ranitomeya</taxon>
    </lineage>
</organism>
<keyword evidence="1" id="KW-1133">Transmembrane helix</keyword>
<evidence type="ECO:0000313" key="3">
    <source>
        <dbReference type="Proteomes" id="UP001176940"/>
    </source>
</evidence>
<name>A0ABN9KV16_9NEOB</name>
<keyword evidence="1" id="KW-0472">Membrane</keyword>
<evidence type="ECO:0000256" key="1">
    <source>
        <dbReference type="SAM" id="Phobius"/>
    </source>
</evidence>
<gene>
    <name evidence="2" type="ORF">RIMI_LOCUS1104614</name>
</gene>
<feature type="transmembrane region" description="Helical" evidence="1">
    <location>
        <begin position="97"/>
        <end position="120"/>
    </location>
</feature>
<sequence length="161" mass="18605">MQQKFCLDIWNEIFPRTPFKTLSKKYKISTDTARAGGGYCFFMCMKVMRRTCGNILRTEPSSQTTLSPPDTRFQIPLNASLPHEAGPRTFSRLLFDFLLLSVALLPECFFSPNLFFFSFVNRTFNLFNVEGRAVESEPILVESVSWKLRSLRFSLPTPQPW</sequence>
<dbReference type="Proteomes" id="UP001176940">
    <property type="component" value="Unassembled WGS sequence"/>
</dbReference>
<evidence type="ECO:0000313" key="2">
    <source>
        <dbReference type="EMBL" id="CAJ0919688.1"/>
    </source>
</evidence>
<accession>A0ABN9KV16</accession>
<keyword evidence="3" id="KW-1185">Reference proteome</keyword>
<comment type="caution">
    <text evidence="2">The sequence shown here is derived from an EMBL/GenBank/DDBJ whole genome shotgun (WGS) entry which is preliminary data.</text>
</comment>
<dbReference type="EMBL" id="CAUEEQ010001414">
    <property type="protein sequence ID" value="CAJ0919688.1"/>
    <property type="molecule type" value="Genomic_DNA"/>
</dbReference>